<dbReference type="AlphaFoldDB" id="A0A0F8Y5F1"/>
<evidence type="ECO:0000313" key="2">
    <source>
        <dbReference type="EMBL" id="KKK76513.1"/>
    </source>
</evidence>
<name>A0A0F8Y5F1_9ZZZZ</name>
<organism evidence="2">
    <name type="scientific">marine sediment metagenome</name>
    <dbReference type="NCBI Taxonomy" id="412755"/>
    <lineage>
        <taxon>unclassified sequences</taxon>
        <taxon>metagenomes</taxon>
        <taxon>ecological metagenomes</taxon>
    </lineage>
</organism>
<protein>
    <submittedName>
        <fullName evidence="2">Uncharacterized protein</fullName>
    </submittedName>
</protein>
<comment type="caution">
    <text evidence="2">The sequence shown here is derived from an EMBL/GenBank/DDBJ whole genome shotgun (WGS) entry which is preliminary data.</text>
</comment>
<feature type="compositionally biased region" description="Basic and acidic residues" evidence="1">
    <location>
        <begin position="8"/>
        <end position="34"/>
    </location>
</feature>
<dbReference type="EMBL" id="LAZR01055371">
    <property type="protein sequence ID" value="KKK76513.1"/>
    <property type="molecule type" value="Genomic_DNA"/>
</dbReference>
<accession>A0A0F8Y5F1</accession>
<proteinExistence type="predicted"/>
<evidence type="ECO:0000256" key="1">
    <source>
        <dbReference type="SAM" id="MobiDB-lite"/>
    </source>
</evidence>
<sequence>MPRQWPRPKPEPRDGILRSLADNEEKPGARRPVESDDLPVSPGSARRAPRATGSAVVGPGTPSSMRRELNHR</sequence>
<gene>
    <name evidence="2" type="ORF">LCGC14_2862910</name>
</gene>
<reference evidence="2" key="1">
    <citation type="journal article" date="2015" name="Nature">
        <title>Complex archaea that bridge the gap between prokaryotes and eukaryotes.</title>
        <authorList>
            <person name="Spang A."/>
            <person name="Saw J.H."/>
            <person name="Jorgensen S.L."/>
            <person name="Zaremba-Niedzwiedzka K."/>
            <person name="Martijn J."/>
            <person name="Lind A.E."/>
            <person name="van Eijk R."/>
            <person name="Schleper C."/>
            <person name="Guy L."/>
            <person name="Ettema T.J."/>
        </authorList>
    </citation>
    <scope>NUCLEOTIDE SEQUENCE</scope>
</reference>
<feature type="region of interest" description="Disordered" evidence="1">
    <location>
        <begin position="1"/>
        <end position="72"/>
    </location>
</feature>